<dbReference type="GO" id="GO:0004521">
    <property type="term" value="F:RNA endonuclease activity"/>
    <property type="evidence" value="ECO:0007669"/>
    <property type="project" value="TreeGrafter"/>
</dbReference>
<dbReference type="EMBL" id="AVPJ01000017">
    <property type="protein sequence ID" value="KGN30632.1"/>
    <property type="molecule type" value="Genomic_DNA"/>
</dbReference>
<evidence type="ECO:0000313" key="4">
    <source>
        <dbReference type="Proteomes" id="UP000030002"/>
    </source>
</evidence>
<evidence type="ECO:0000256" key="1">
    <source>
        <dbReference type="ARBA" id="ARBA00007521"/>
    </source>
</evidence>
<proteinExistence type="inferred from homology"/>
<dbReference type="STRING" id="1385520.N802_06450"/>
<dbReference type="OrthoDB" id="5419693at2"/>
<name>A0A0A0J3D7_9MICO</name>
<dbReference type="PANTHER" id="PTHR33988">
    <property type="entry name" value="ENDORIBONUCLEASE MAZF-RELATED"/>
    <property type="match status" value="1"/>
</dbReference>
<dbReference type="SUPFAM" id="SSF50118">
    <property type="entry name" value="Cell growth inhibitor/plasmid maintenance toxic component"/>
    <property type="match status" value="1"/>
</dbReference>
<dbReference type="eggNOG" id="COG2337">
    <property type="taxonomic scope" value="Bacteria"/>
</dbReference>
<dbReference type="Pfam" id="PF02452">
    <property type="entry name" value="PemK_toxin"/>
    <property type="match status" value="1"/>
</dbReference>
<comment type="caution">
    <text evidence="3">The sequence shown here is derived from an EMBL/GenBank/DDBJ whole genome shotgun (WGS) entry which is preliminary data.</text>
</comment>
<reference evidence="3 4" key="1">
    <citation type="submission" date="2013-08" db="EMBL/GenBank/DDBJ databases">
        <title>The genome sequence of Knoellia sinensis.</title>
        <authorList>
            <person name="Zhu W."/>
            <person name="Wang G."/>
        </authorList>
    </citation>
    <scope>NUCLEOTIDE SEQUENCE [LARGE SCALE GENOMIC DNA]</scope>
    <source>
        <strain evidence="3 4">KCTC 19936</strain>
    </source>
</reference>
<dbReference type="Proteomes" id="UP000030002">
    <property type="component" value="Unassembled WGS sequence"/>
</dbReference>
<keyword evidence="4" id="KW-1185">Reference proteome</keyword>
<dbReference type="GO" id="GO:0006402">
    <property type="term" value="P:mRNA catabolic process"/>
    <property type="evidence" value="ECO:0007669"/>
    <property type="project" value="TreeGrafter"/>
</dbReference>
<comment type="similarity">
    <text evidence="1">Belongs to the PemK/MazF family.</text>
</comment>
<sequence>MNTTQRGEVWWCETPHFPRRPVILLSRSAAVHGLGRTLVAPCTTTIRGLPSEVELDPGSDPVPLECVAALDAVESVSVATLVERIGRLSDARMSEICRALGVAVACG</sequence>
<dbReference type="InterPro" id="IPR011067">
    <property type="entry name" value="Plasmid_toxin/cell-grow_inhib"/>
</dbReference>
<dbReference type="PANTHER" id="PTHR33988:SF2">
    <property type="entry name" value="ENDORIBONUCLEASE MAZF"/>
    <property type="match status" value="1"/>
</dbReference>
<dbReference type="GO" id="GO:0016075">
    <property type="term" value="P:rRNA catabolic process"/>
    <property type="evidence" value="ECO:0007669"/>
    <property type="project" value="TreeGrafter"/>
</dbReference>
<evidence type="ECO:0000313" key="3">
    <source>
        <dbReference type="EMBL" id="KGN30632.1"/>
    </source>
</evidence>
<organism evidence="3 4">
    <name type="scientific">Knoellia sinensis KCTC 19936</name>
    <dbReference type="NCBI Taxonomy" id="1385520"/>
    <lineage>
        <taxon>Bacteria</taxon>
        <taxon>Bacillati</taxon>
        <taxon>Actinomycetota</taxon>
        <taxon>Actinomycetes</taxon>
        <taxon>Micrococcales</taxon>
        <taxon>Intrasporangiaceae</taxon>
        <taxon>Knoellia</taxon>
    </lineage>
</organism>
<dbReference type="AlphaFoldDB" id="A0A0A0J3D7"/>
<dbReference type="Gene3D" id="2.30.30.110">
    <property type="match status" value="1"/>
</dbReference>
<dbReference type="InterPro" id="IPR003477">
    <property type="entry name" value="PemK-like"/>
</dbReference>
<protein>
    <submittedName>
        <fullName evidence="3">Toxin</fullName>
    </submittedName>
</protein>
<accession>A0A0A0J3D7</accession>
<keyword evidence="2" id="KW-1277">Toxin-antitoxin system</keyword>
<gene>
    <name evidence="3" type="ORF">N802_06450</name>
</gene>
<evidence type="ECO:0000256" key="2">
    <source>
        <dbReference type="ARBA" id="ARBA00022649"/>
    </source>
</evidence>
<dbReference type="GO" id="GO:0003677">
    <property type="term" value="F:DNA binding"/>
    <property type="evidence" value="ECO:0007669"/>
    <property type="project" value="InterPro"/>
</dbReference>